<organism evidence="12 13">
    <name type="scientific">Camellia sinensis var. sinensis</name>
    <name type="common">China tea</name>
    <dbReference type="NCBI Taxonomy" id="542762"/>
    <lineage>
        <taxon>Eukaryota</taxon>
        <taxon>Viridiplantae</taxon>
        <taxon>Streptophyta</taxon>
        <taxon>Embryophyta</taxon>
        <taxon>Tracheophyta</taxon>
        <taxon>Spermatophyta</taxon>
        <taxon>Magnoliopsida</taxon>
        <taxon>eudicotyledons</taxon>
        <taxon>Gunneridae</taxon>
        <taxon>Pentapetalae</taxon>
        <taxon>asterids</taxon>
        <taxon>Ericales</taxon>
        <taxon>Theaceae</taxon>
        <taxon>Camellia</taxon>
    </lineage>
</organism>
<gene>
    <name evidence="12" type="ORF">TEA_006588</name>
</gene>
<evidence type="ECO:0000256" key="7">
    <source>
        <dbReference type="ARBA" id="ARBA00022777"/>
    </source>
</evidence>
<evidence type="ECO:0000313" key="13">
    <source>
        <dbReference type="Proteomes" id="UP000306102"/>
    </source>
</evidence>
<evidence type="ECO:0000256" key="8">
    <source>
        <dbReference type="ARBA" id="ARBA00022989"/>
    </source>
</evidence>
<evidence type="ECO:0000256" key="5">
    <source>
        <dbReference type="ARBA" id="ARBA00022679"/>
    </source>
</evidence>
<dbReference type="GO" id="GO:0012505">
    <property type="term" value="C:endomembrane system"/>
    <property type="evidence" value="ECO:0007669"/>
    <property type="project" value="UniProtKB-SubCell"/>
</dbReference>
<evidence type="ECO:0000256" key="4">
    <source>
        <dbReference type="ARBA" id="ARBA00022553"/>
    </source>
</evidence>
<keyword evidence="5" id="KW-0808">Transferase</keyword>
<comment type="catalytic activity">
    <reaction evidence="1">
        <text>ATP + protein L-histidine = ADP + protein N-phospho-L-histidine.</text>
        <dbReference type="EC" id="2.7.13.3"/>
    </reaction>
</comment>
<dbReference type="InterPro" id="IPR050956">
    <property type="entry name" value="2C_system_His_kinase"/>
</dbReference>
<dbReference type="SUPFAM" id="SSF47384">
    <property type="entry name" value="Homodimeric domain of signal transducing histidine kinase"/>
    <property type="match status" value="1"/>
</dbReference>
<evidence type="ECO:0000256" key="6">
    <source>
        <dbReference type="ARBA" id="ARBA00022692"/>
    </source>
</evidence>
<dbReference type="PROSITE" id="PS50839">
    <property type="entry name" value="CHASE"/>
    <property type="match status" value="1"/>
</dbReference>
<evidence type="ECO:0000313" key="12">
    <source>
        <dbReference type="EMBL" id="THG16146.1"/>
    </source>
</evidence>
<dbReference type="InterPro" id="IPR036097">
    <property type="entry name" value="HisK_dim/P_sf"/>
</dbReference>
<evidence type="ECO:0000256" key="3">
    <source>
        <dbReference type="ARBA" id="ARBA00012438"/>
    </source>
</evidence>
<keyword evidence="6 10" id="KW-0812">Transmembrane</keyword>
<dbReference type="GO" id="GO:0000155">
    <property type="term" value="F:phosphorelay sensor kinase activity"/>
    <property type="evidence" value="ECO:0007669"/>
    <property type="project" value="InterPro"/>
</dbReference>
<dbReference type="AlphaFoldDB" id="A0A4S4EJN7"/>
<comment type="caution">
    <text evidence="12">The sequence shown here is derived from an EMBL/GenBank/DDBJ whole genome shotgun (WGS) entry which is preliminary data.</text>
</comment>
<comment type="subcellular location">
    <subcellularLocation>
        <location evidence="2">Endomembrane system</location>
        <topology evidence="2">Multi-pass membrane protein</topology>
    </subcellularLocation>
</comment>
<evidence type="ECO:0000256" key="10">
    <source>
        <dbReference type="SAM" id="Phobius"/>
    </source>
</evidence>
<sequence length="399" mass="45415">MFAANHPRCSPSTSPIARAWKKEGKRASKRRENRLVNGREALYELFSMVKKQSKLLGKTSVDEDDASDVEMEHFWHDFMDLYFIRGRESRGCQDNDLVFFVRKMLKIFAGLAFPPVYFYNGGVREFLATIKQHVFIASLGCFLIQFTFTQFVNLCTNRKIVQNVLRARESRKGVLTAPFRLLKSNRMGVILSFAVYKKDVPSNATSSERIQATDGYLGGVFDIESNVEKLLQQLASKQTILVNVYDTTNFSHPISMYDLNVSNDRLQHVSTLNFGDSFRKHEMRCRFKQKPPGPWFAMMISIGILVIALLLGHIINAIVNQIANVEDDYHEMMELKKRAEPADVAKSQFLATVSHEIRTPMNGVLDLDVTQQVYVRTAQGSGRALVSLINELLDQAKIE</sequence>
<dbReference type="FunFam" id="3.30.450.350:FF:000001">
    <property type="entry name" value="Histidine kinase 4"/>
    <property type="match status" value="1"/>
</dbReference>
<keyword evidence="13" id="KW-1185">Reference proteome</keyword>
<dbReference type="PANTHER" id="PTHR43719">
    <property type="entry name" value="TWO-COMPONENT HISTIDINE KINASE"/>
    <property type="match status" value="1"/>
</dbReference>
<accession>A0A4S4EJN7</accession>
<dbReference type="CDD" id="cd00082">
    <property type="entry name" value="HisKA"/>
    <property type="match status" value="1"/>
</dbReference>
<feature type="domain" description="CHASE" evidence="11">
    <location>
        <begin position="152"/>
        <end position="284"/>
    </location>
</feature>
<protein>
    <recommendedName>
        <fullName evidence="3">histidine kinase</fullName>
        <ecNumber evidence="3">2.7.13.3</ecNumber>
    </recommendedName>
</protein>
<dbReference type="EMBL" id="SDRB02004278">
    <property type="protein sequence ID" value="THG16146.1"/>
    <property type="molecule type" value="Genomic_DNA"/>
</dbReference>
<keyword evidence="4" id="KW-0597">Phosphoprotein</keyword>
<name>A0A4S4EJN7_CAMSN</name>
<dbReference type="Gene3D" id="3.30.450.350">
    <property type="entry name" value="CHASE domain"/>
    <property type="match status" value="1"/>
</dbReference>
<keyword evidence="8 10" id="KW-1133">Transmembrane helix</keyword>
<keyword evidence="7" id="KW-0418">Kinase</keyword>
<dbReference type="EC" id="2.7.13.3" evidence="3"/>
<dbReference type="PANTHER" id="PTHR43719:SF73">
    <property type="entry name" value="HISTIDINE KINASE 3"/>
    <property type="match status" value="1"/>
</dbReference>
<proteinExistence type="predicted"/>
<dbReference type="InterPro" id="IPR042240">
    <property type="entry name" value="CHASE_sf"/>
</dbReference>
<dbReference type="InterPro" id="IPR006189">
    <property type="entry name" value="CHASE_dom"/>
</dbReference>
<evidence type="ECO:0000259" key="11">
    <source>
        <dbReference type="PROSITE" id="PS50839"/>
    </source>
</evidence>
<dbReference type="Pfam" id="PF00512">
    <property type="entry name" value="HisKA"/>
    <property type="match status" value="1"/>
</dbReference>
<evidence type="ECO:0000256" key="1">
    <source>
        <dbReference type="ARBA" id="ARBA00000085"/>
    </source>
</evidence>
<dbReference type="Proteomes" id="UP000306102">
    <property type="component" value="Unassembled WGS sequence"/>
</dbReference>
<dbReference type="STRING" id="542762.A0A4S4EJN7"/>
<dbReference type="GO" id="GO:0005634">
    <property type="term" value="C:nucleus"/>
    <property type="evidence" value="ECO:0007669"/>
    <property type="project" value="TreeGrafter"/>
</dbReference>
<dbReference type="Gene3D" id="1.10.287.130">
    <property type="match status" value="1"/>
</dbReference>
<dbReference type="Pfam" id="PF03924">
    <property type="entry name" value="CHASE"/>
    <property type="match status" value="1"/>
</dbReference>
<dbReference type="InterPro" id="IPR003661">
    <property type="entry name" value="HisK_dim/P_dom"/>
</dbReference>
<reference evidence="12 13" key="1">
    <citation type="journal article" date="2018" name="Proc. Natl. Acad. Sci. U.S.A.">
        <title>Draft genome sequence of Camellia sinensis var. sinensis provides insights into the evolution of the tea genome and tea quality.</title>
        <authorList>
            <person name="Wei C."/>
            <person name="Yang H."/>
            <person name="Wang S."/>
            <person name="Zhao J."/>
            <person name="Liu C."/>
            <person name="Gao L."/>
            <person name="Xia E."/>
            <person name="Lu Y."/>
            <person name="Tai Y."/>
            <person name="She G."/>
            <person name="Sun J."/>
            <person name="Cao H."/>
            <person name="Tong W."/>
            <person name="Gao Q."/>
            <person name="Li Y."/>
            <person name="Deng W."/>
            <person name="Jiang X."/>
            <person name="Wang W."/>
            <person name="Chen Q."/>
            <person name="Zhang S."/>
            <person name="Li H."/>
            <person name="Wu J."/>
            <person name="Wang P."/>
            <person name="Li P."/>
            <person name="Shi C."/>
            <person name="Zheng F."/>
            <person name="Jian J."/>
            <person name="Huang B."/>
            <person name="Shan D."/>
            <person name="Shi M."/>
            <person name="Fang C."/>
            <person name="Yue Y."/>
            <person name="Li F."/>
            <person name="Li D."/>
            <person name="Wei S."/>
            <person name="Han B."/>
            <person name="Jiang C."/>
            <person name="Yin Y."/>
            <person name="Xia T."/>
            <person name="Zhang Z."/>
            <person name="Bennetzen J.L."/>
            <person name="Zhao S."/>
            <person name="Wan X."/>
        </authorList>
    </citation>
    <scope>NUCLEOTIDE SEQUENCE [LARGE SCALE GENOMIC DNA]</scope>
    <source>
        <strain evidence="13">cv. Shuchazao</strain>
        <tissue evidence="12">Leaf</tissue>
    </source>
</reference>
<dbReference type="SMART" id="SM00388">
    <property type="entry name" value="HisKA"/>
    <property type="match status" value="1"/>
</dbReference>
<feature type="transmembrane region" description="Helical" evidence="10">
    <location>
        <begin position="293"/>
        <end position="315"/>
    </location>
</feature>
<evidence type="ECO:0000256" key="2">
    <source>
        <dbReference type="ARBA" id="ARBA00004127"/>
    </source>
</evidence>
<keyword evidence="9 10" id="KW-0472">Membrane</keyword>
<evidence type="ECO:0000256" key="9">
    <source>
        <dbReference type="ARBA" id="ARBA00023136"/>
    </source>
</evidence>